<sequence length="215" mass="24048">MPYVWGVDSALSVTKESYDCVLYNYGKPEFWGRYLTTVPGQSEGITEKEIALLHDSGTRILPIYNQFREAKGYRNGRVTAANMIFHARRLGIPDGKVLFANVERFFPVDAGWISGFVDAFYPSGYKPGIYHDPVTGGFSEAFCRAAAENPKVSDQTILWSAEPHPGASGRNDVPPFSPKKVPCRANSWGWQYGREAKACPVDTNLIDKRLYGLLW</sequence>
<gene>
    <name evidence="2" type="ORF">B4135_2485</name>
</gene>
<dbReference type="AlphaFoldDB" id="A0A150LZ26"/>
<protein>
    <recommendedName>
        <fullName evidence="1">Rv2525c-like glycoside hydrolase-like domain-containing protein</fullName>
    </recommendedName>
</protein>
<proteinExistence type="predicted"/>
<dbReference type="RefSeq" id="WP_061569156.1">
    <property type="nucleotide sequence ID" value="NZ_LQYT01000056.1"/>
</dbReference>
<evidence type="ECO:0000313" key="3">
    <source>
        <dbReference type="Proteomes" id="UP000075683"/>
    </source>
</evidence>
<comment type="caution">
    <text evidence="2">The sequence shown here is derived from an EMBL/GenBank/DDBJ whole genome shotgun (WGS) entry which is preliminary data.</text>
</comment>
<accession>A0A150LZ26</accession>
<feature type="domain" description="Rv2525c-like glycoside hydrolase-like" evidence="1">
    <location>
        <begin position="30"/>
        <end position="159"/>
    </location>
</feature>
<reference evidence="2 3" key="1">
    <citation type="submission" date="2016-01" db="EMBL/GenBank/DDBJ databases">
        <title>Draft Genome Sequences of Seven Thermophilic Sporeformers Isolated from Foods.</title>
        <authorList>
            <person name="Berendsen E.M."/>
            <person name="Wells-Bennik M.H."/>
            <person name="Krawcyk A.O."/>
            <person name="De Jong A."/>
            <person name="Holsappel S."/>
            <person name="Eijlander R.T."/>
            <person name="Kuipers O.P."/>
        </authorList>
    </citation>
    <scope>NUCLEOTIDE SEQUENCE [LARGE SCALE GENOMIC DNA]</scope>
    <source>
        <strain evidence="2 3">B4135</strain>
    </source>
</reference>
<evidence type="ECO:0000259" key="1">
    <source>
        <dbReference type="Pfam" id="PF08924"/>
    </source>
</evidence>
<name>A0A150LZ26_9BACI</name>
<dbReference type="Pfam" id="PF08924">
    <property type="entry name" value="Rv2525c_GlyHyd-like"/>
    <property type="match status" value="1"/>
</dbReference>
<dbReference type="InterPro" id="IPR015020">
    <property type="entry name" value="Rv2525c-like_Glyco_Hydro-like"/>
</dbReference>
<dbReference type="SUPFAM" id="SSF51445">
    <property type="entry name" value="(Trans)glycosidases"/>
    <property type="match status" value="1"/>
</dbReference>
<dbReference type="OrthoDB" id="2080590at2"/>
<evidence type="ECO:0000313" key="2">
    <source>
        <dbReference type="EMBL" id="KYD17463.1"/>
    </source>
</evidence>
<dbReference type="Proteomes" id="UP000075683">
    <property type="component" value="Unassembled WGS sequence"/>
</dbReference>
<dbReference type="Gene3D" id="3.20.20.80">
    <property type="entry name" value="Glycosidases"/>
    <property type="match status" value="1"/>
</dbReference>
<dbReference type="InterPro" id="IPR017853">
    <property type="entry name" value="GH"/>
</dbReference>
<dbReference type="PATRIC" id="fig|301148.3.peg.4019"/>
<dbReference type="EMBL" id="LQYT01000056">
    <property type="protein sequence ID" value="KYD17463.1"/>
    <property type="molecule type" value="Genomic_DNA"/>
</dbReference>
<organism evidence="2 3">
    <name type="scientific">Caldibacillus debilis</name>
    <dbReference type="NCBI Taxonomy" id="301148"/>
    <lineage>
        <taxon>Bacteria</taxon>
        <taxon>Bacillati</taxon>
        <taxon>Bacillota</taxon>
        <taxon>Bacilli</taxon>
        <taxon>Bacillales</taxon>
        <taxon>Bacillaceae</taxon>
        <taxon>Caldibacillus</taxon>
    </lineage>
</organism>